<evidence type="ECO:0000313" key="3">
    <source>
        <dbReference type="Proteomes" id="UP000030645"/>
    </source>
</evidence>
<feature type="compositionally biased region" description="Basic and acidic residues" evidence="1">
    <location>
        <begin position="54"/>
        <end position="65"/>
    </location>
</feature>
<feature type="region of interest" description="Disordered" evidence="1">
    <location>
        <begin position="38"/>
        <end position="69"/>
    </location>
</feature>
<feature type="compositionally biased region" description="Basic and acidic residues" evidence="1">
    <location>
        <begin position="11"/>
        <end position="24"/>
    </location>
</feature>
<sequence length="174" mass="20004">MKKSRLYPNHETNHYNGDEDYDPRADFSQFLEEAKRDERKTDFGIISSAESEEDGKIKPHQEETKNKKKKAWKPWKVFLLPLWKGEKKSKHHMEQEANFSHVSITKRGFASGPVYHSSGKDTDGRPRRLTSGPLSSLFSPARKADSEIPYMCLDKLNTPRFGGARTYGPVYLVT</sequence>
<dbReference type="Proteomes" id="UP000030645">
    <property type="component" value="Unassembled WGS sequence"/>
</dbReference>
<proteinExistence type="predicted"/>
<organism evidence="2 3">
    <name type="scientific">Morus notabilis</name>
    <dbReference type="NCBI Taxonomy" id="981085"/>
    <lineage>
        <taxon>Eukaryota</taxon>
        <taxon>Viridiplantae</taxon>
        <taxon>Streptophyta</taxon>
        <taxon>Embryophyta</taxon>
        <taxon>Tracheophyta</taxon>
        <taxon>Spermatophyta</taxon>
        <taxon>Magnoliopsida</taxon>
        <taxon>eudicotyledons</taxon>
        <taxon>Gunneridae</taxon>
        <taxon>Pentapetalae</taxon>
        <taxon>rosids</taxon>
        <taxon>fabids</taxon>
        <taxon>Rosales</taxon>
        <taxon>Moraceae</taxon>
        <taxon>Moreae</taxon>
        <taxon>Morus</taxon>
    </lineage>
</organism>
<dbReference type="eggNOG" id="ENOG502S686">
    <property type="taxonomic scope" value="Eukaryota"/>
</dbReference>
<dbReference type="EMBL" id="KE344502">
    <property type="protein sequence ID" value="EXB64654.1"/>
    <property type="molecule type" value="Genomic_DNA"/>
</dbReference>
<dbReference type="PANTHER" id="PTHR35488:SF4">
    <property type="entry name" value="DUF4005 DOMAIN-CONTAINING PROTEIN"/>
    <property type="match status" value="1"/>
</dbReference>
<evidence type="ECO:0000256" key="1">
    <source>
        <dbReference type="SAM" id="MobiDB-lite"/>
    </source>
</evidence>
<gene>
    <name evidence="2" type="ORF">L484_017987</name>
</gene>
<dbReference type="STRING" id="981085.W9RA75"/>
<name>W9RA75_9ROSA</name>
<dbReference type="AlphaFoldDB" id="W9RA75"/>
<reference evidence="3" key="1">
    <citation type="submission" date="2013-01" db="EMBL/GenBank/DDBJ databases">
        <title>Draft Genome Sequence of a Mulberry Tree, Morus notabilis C.K. Schneid.</title>
        <authorList>
            <person name="He N."/>
            <person name="Zhao S."/>
        </authorList>
    </citation>
    <scope>NUCLEOTIDE SEQUENCE</scope>
</reference>
<accession>W9RA75</accession>
<evidence type="ECO:0000313" key="2">
    <source>
        <dbReference type="EMBL" id="EXB64654.1"/>
    </source>
</evidence>
<dbReference type="KEGG" id="mnt:21400969"/>
<keyword evidence="3" id="KW-1185">Reference proteome</keyword>
<feature type="region of interest" description="Disordered" evidence="1">
    <location>
        <begin position="1"/>
        <end position="24"/>
    </location>
</feature>
<protein>
    <submittedName>
        <fullName evidence="2">Uncharacterized protein</fullName>
    </submittedName>
</protein>
<dbReference type="OrthoDB" id="737456at2759"/>
<dbReference type="PANTHER" id="PTHR35488">
    <property type="entry name" value="OS05G0358900 PROTEIN-RELATED"/>
    <property type="match status" value="1"/>
</dbReference>
<feature type="region of interest" description="Disordered" evidence="1">
    <location>
        <begin position="113"/>
        <end position="138"/>
    </location>
</feature>